<keyword evidence="4" id="KW-1185">Reference proteome</keyword>
<evidence type="ECO:0000256" key="1">
    <source>
        <dbReference type="SAM" id="MobiDB-lite"/>
    </source>
</evidence>
<accession>A0AA39TSE4</accession>
<proteinExistence type="predicted"/>
<dbReference type="Proteomes" id="UP001175000">
    <property type="component" value="Unassembled WGS sequence"/>
</dbReference>
<evidence type="ECO:0000256" key="2">
    <source>
        <dbReference type="SAM" id="SignalP"/>
    </source>
</evidence>
<evidence type="ECO:0008006" key="5">
    <source>
        <dbReference type="Google" id="ProtNLM"/>
    </source>
</evidence>
<feature type="chain" id="PRO_5041458067" description="Aminoglycoside phosphotransferase domain-containing protein" evidence="2">
    <location>
        <begin position="24"/>
        <end position="401"/>
    </location>
</feature>
<feature type="signal peptide" evidence="2">
    <location>
        <begin position="1"/>
        <end position="23"/>
    </location>
</feature>
<dbReference type="AlphaFoldDB" id="A0AA39TSE4"/>
<comment type="caution">
    <text evidence="3">The sequence shown here is derived from an EMBL/GenBank/DDBJ whole genome shotgun (WGS) entry which is preliminary data.</text>
</comment>
<protein>
    <recommendedName>
        <fullName evidence="5">Aminoglycoside phosphotransferase domain-containing protein</fullName>
    </recommendedName>
</protein>
<name>A0AA39TSE4_9PEZI</name>
<dbReference type="EMBL" id="JAULSU010000007">
    <property type="protein sequence ID" value="KAK0611162.1"/>
    <property type="molecule type" value="Genomic_DNA"/>
</dbReference>
<dbReference type="PANTHER" id="PTHR21310">
    <property type="entry name" value="AMINOGLYCOSIDE PHOSPHOTRANSFERASE-RELATED-RELATED"/>
    <property type="match status" value="1"/>
</dbReference>
<gene>
    <name evidence="3" type="ORF">B0T14DRAFT_500322</name>
</gene>
<evidence type="ECO:0000313" key="3">
    <source>
        <dbReference type="EMBL" id="KAK0611162.1"/>
    </source>
</evidence>
<feature type="region of interest" description="Disordered" evidence="1">
    <location>
        <begin position="378"/>
        <end position="401"/>
    </location>
</feature>
<reference evidence="3" key="1">
    <citation type="submission" date="2023-06" db="EMBL/GenBank/DDBJ databases">
        <title>Genome-scale phylogeny and comparative genomics of the fungal order Sordariales.</title>
        <authorList>
            <consortium name="Lawrence Berkeley National Laboratory"/>
            <person name="Hensen N."/>
            <person name="Bonometti L."/>
            <person name="Westerberg I."/>
            <person name="Brannstrom I.O."/>
            <person name="Guillou S."/>
            <person name="Cros-Aarteil S."/>
            <person name="Calhoun S."/>
            <person name="Haridas S."/>
            <person name="Kuo A."/>
            <person name="Mondo S."/>
            <person name="Pangilinan J."/>
            <person name="Riley R."/>
            <person name="Labutti K."/>
            <person name="Andreopoulos B."/>
            <person name="Lipzen A."/>
            <person name="Chen C."/>
            <person name="Yanf M."/>
            <person name="Daum C."/>
            <person name="Ng V."/>
            <person name="Clum A."/>
            <person name="Steindorff A."/>
            <person name="Ohm R."/>
            <person name="Martin F."/>
            <person name="Silar P."/>
            <person name="Natvig D."/>
            <person name="Lalanne C."/>
            <person name="Gautier V."/>
            <person name="Ament-Velasquez S.L."/>
            <person name="Kruys A."/>
            <person name="Hutchinson M.I."/>
            <person name="Powell A.J."/>
            <person name="Barry K."/>
            <person name="Miller A.N."/>
            <person name="Grigoriev I.V."/>
            <person name="Debuchy R."/>
            <person name="Gladieux P."/>
            <person name="Thoren M.H."/>
            <person name="Johannesson H."/>
        </authorList>
    </citation>
    <scope>NUCLEOTIDE SEQUENCE</scope>
    <source>
        <strain evidence="3">CBS 606.72</strain>
    </source>
</reference>
<sequence length="401" mass="42945">MCRQLTAAAVEAVLLPFLPPGDGATTTVIAVRGSPSLRLPRTYAVDLSSGQTLQLVLSPPSVLRLLRFERSLVENEAIAIRWIQSQPAPSPLPLPALIHASYDLPNALESPFTILQPCRGTPLALASPPLSNATRDAISKQTGSLFRRLATLRSPTSGFGPAAATIPLKEPSQRRVQPLGIGGAIGNGGAKSWSLAFQAMLEGILRDGEDMAVGIPYVAARKQFSRLGHVLDGVQTARLVAVDGAAEDNVLVQDGMVTGLSDWSNCLFGDPLFATVFSEGPTEAFMEGFNDSSSTTTSTDIGTFQLTTSDAVVEDVATAKVRVLLYGMYHALVSVVKEFYRPRVDSGGREMEGRRKLNEVMGRLAGIEAVEREVEVPKRIHRRGSGEMSPAKRLKEGEGEQ</sequence>
<organism evidence="3 4">
    <name type="scientific">Immersiella caudata</name>
    <dbReference type="NCBI Taxonomy" id="314043"/>
    <lineage>
        <taxon>Eukaryota</taxon>
        <taxon>Fungi</taxon>
        <taxon>Dikarya</taxon>
        <taxon>Ascomycota</taxon>
        <taxon>Pezizomycotina</taxon>
        <taxon>Sordariomycetes</taxon>
        <taxon>Sordariomycetidae</taxon>
        <taxon>Sordariales</taxon>
        <taxon>Lasiosphaeriaceae</taxon>
        <taxon>Immersiella</taxon>
    </lineage>
</organism>
<evidence type="ECO:0000313" key="4">
    <source>
        <dbReference type="Proteomes" id="UP001175000"/>
    </source>
</evidence>
<dbReference type="PANTHER" id="PTHR21310:SF59">
    <property type="entry name" value="AMINOGLYCOSIDE PHOSPHOTRANSFERASE DOMAIN-CONTAINING PROTEIN"/>
    <property type="match status" value="1"/>
</dbReference>
<dbReference type="InterPro" id="IPR051678">
    <property type="entry name" value="AGP_Transferase"/>
</dbReference>
<keyword evidence="2" id="KW-0732">Signal</keyword>
<dbReference type="Gene3D" id="3.90.1200.10">
    <property type="match status" value="1"/>
</dbReference>